<evidence type="ECO:0008006" key="4">
    <source>
        <dbReference type="Google" id="ProtNLM"/>
    </source>
</evidence>
<evidence type="ECO:0000313" key="3">
    <source>
        <dbReference type="Proteomes" id="UP000265520"/>
    </source>
</evidence>
<organism evidence="2 3">
    <name type="scientific">Trifolium medium</name>
    <dbReference type="NCBI Taxonomy" id="97028"/>
    <lineage>
        <taxon>Eukaryota</taxon>
        <taxon>Viridiplantae</taxon>
        <taxon>Streptophyta</taxon>
        <taxon>Embryophyta</taxon>
        <taxon>Tracheophyta</taxon>
        <taxon>Spermatophyta</taxon>
        <taxon>Magnoliopsida</taxon>
        <taxon>eudicotyledons</taxon>
        <taxon>Gunneridae</taxon>
        <taxon>Pentapetalae</taxon>
        <taxon>rosids</taxon>
        <taxon>fabids</taxon>
        <taxon>Fabales</taxon>
        <taxon>Fabaceae</taxon>
        <taxon>Papilionoideae</taxon>
        <taxon>50 kb inversion clade</taxon>
        <taxon>NPAAA clade</taxon>
        <taxon>Hologalegina</taxon>
        <taxon>IRL clade</taxon>
        <taxon>Trifolieae</taxon>
        <taxon>Trifolium</taxon>
    </lineage>
</organism>
<dbReference type="AlphaFoldDB" id="A0A392MYZ6"/>
<dbReference type="Proteomes" id="UP000265520">
    <property type="component" value="Unassembled WGS sequence"/>
</dbReference>
<keyword evidence="3" id="KW-1185">Reference proteome</keyword>
<reference evidence="2 3" key="1">
    <citation type="journal article" date="2018" name="Front. Plant Sci.">
        <title>Red Clover (Trifolium pratense) and Zigzag Clover (T. medium) - A Picture of Genomic Similarities and Differences.</title>
        <authorList>
            <person name="Dluhosova J."/>
            <person name="Istvanek J."/>
            <person name="Nedelnik J."/>
            <person name="Repkova J."/>
        </authorList>
    </citation>
    <scope>NUCLEOTIDE SEQUENCE [LARGE SCALE GENOMIC DNA]</scope>
    <source>
        <strain evidence="3">cv. 10/8</strain>
        <tissue evidence="2">Leaf</tissue>
    </source>
</reference>
<evidence type="ECO:0000313" key="2">
    <source>
        <dbReference type="EMBL" id="MCH92750.1"/>
    </source>
</evidence>
<comment type="caution">
    <text evidence="2">The sequence shown here is derived from an EMBL/GenBank/DDBJ whole genome shotgun (WGS) entry which is preliminary data.</text>
</comment>
<keyword evidence="1" id="KW-0472">Membrane</keyword>
<sequence>MVRGGAVGPLHHLVCSSPPSPFSCGDVFASDLEGSGTTAMVTAEFRILFHGVLVLGGVISFSSPYFCVVVCYVGGVCAGDFPTVVLSQGGSDQGVCYCSIRVTCCFVRRACLLVLLGFVVVLVLVVVGHNDFLRVGSFASSDLVLLSFVVAGHHVIAVDVWL</sequence>
<feature type="transmembrane region" description="Helical" evidence="1">
    <location>
        <begin position="110"/>
        <end position="128"/>
    </location>
</feature>
<feature type="transmembrane region" description="Helical" evidence="1">
    <location>
        <begin position="143"/>
        <end position="161"/>
    </location>
</feature>
<evidence type="ECO:0000256" key="1">
    <source>
        <dbReference type="SAM" id="Phobius"/>
    </source>
</evidence>
<gene>
    <name evidence="2" type="ORF">A2U01_0013693</name>
</gene>
<keyword evidence="1" id="KW-0812">Transmembrane</keyword>
<proteinExistence type="predicted"/>
<dbReference type="EMBL" id="LXQA010023355">
    <property type="protein sequence ID" value="MCH92750.1"/>
    <property type="molecule type" value="Genomic_DNA"/>
</dbReference>
<keyword evidence="1" id="KW-1133">Transmembrane helix</keyword>
<name>A0A392MYZ6_9FABA</name>
<accession>A0A392MYZ6</accession>
<protein>
    <recommendedName>
        <fullName evidence="4">Transmembrane protein</fullName>
    </recommendedName>
</protein>